<dbReference type="InterPro" id="IPR036779">
    <property type="entry name" value="LysM_dom_sf"/>
</dbReference>
<evidence type="ECO:0000313" key="4">
    <source>
        <dbReference type="EMBL" id="MEW9501765.1"/>
    </source>
</evidence>
<dbReference type="PANTHER" id="PTHR30404:SF0">
    <property type="entry name" value="N-ACETYLMURAMOYL-L-ALANINE AMIDASE AMIC"/>
    <property type="match status" value="1"/>
</dbReference>
<dbReference type="SUPFAM" id="SSF53187">
    <property type="entry name" value="Zn-dependent exopeptidases"/>
    <property type="match status" value="1"/>
</dbReference>
<feature type="region of interest" description="Disordered" evidence="2">
    <location>
        <begin position="1"/>
        <end position="24"/>
    </location>
</feature>
<comment type="caution">
    <text evidence="4">The sequence shown here is derived from an EMBL/GenBank/DDBJ whole genome shotgun (WGS) entry which is preliminary data.</text>
</comment>
<dbReference type="SMART" id="SM00257">
    <property type="entry name" value="LysM"/>
    <property type="match status" value="2"/>
</dbReference>
<dbReference type="InterPro" id="IPR002508">
    <property type="entry name" value="MurNAc-LAA_cat"/>
</dbReference>
<proteinExistence type="predicted"/>
<dbReference type="RefSeq" id="WP_367779249.1">
    <property type="nucleotide sequence ID" value="NZ_JBFMIA010000005.1"/>
</dbReference>
<dbReference type="EMBL" id="JBFMIA010000005">
    <property type="protein sequence ID" value="MEW9501765.1"/>
    <property type="molecule type" value="Genomic_DNA"/>
</dbReference>
<accession>A0ABV3Q330</accession>
<reference evidence="4 5" key="1">
    <citation type="journal article" date="1979" name="Int. J. Syst. Evol. Microbiol.">
        <title>Bacillus globisporus subsp. marinus subsp. nov.</title>
        <authorList>
            <person name="Liu H."/>
        </authorList>
    </citation>
    <scope>NUCLEOTIDE SEQUENCE [LARGE SCALE GENOMIC DNA]</scope>
    <source>
        <strain evidence="4 5">DSM 1297</strain>
    </source>
</reference>
<feature type="domain" description="LysM" evidence="3">
    <location>
        <begin position="196"/>
        <end position="240"/>
    </location>
</feature>
<dbReference type="Pfam" id="PF01520">
    <property type="entry name" value="Amidase_3"/>
    <property type="match status" value="1"/>
</dbReference>
<evidence type="ECO:0000256" key="1">
    <source>
        <dbReference type="ARBA" id="ARBA00022801"/>
    </source>
</evidence>
<organism evidence="4 5">
    <name type="scientific">Jeotgalibacillus marinus</name>
    <dbReference type="NCBI Taxonomy" id="86667"/>
    <lineage>
        <taxon>Bacteria</taxon>
        <taxon>Bacillati</taxon>
        <taxon>Bacillota</taxon>
        <taxon>Bacilli</taxon>
        <taxon>Bacillales</taxon>
        <taxon>Caryophanaceae</taxon>
        <taxon>Jeotgalibacillus</taxon>
    </lineage>
</organism>
<dbReference type="Pfam" id="PF01476">
    <property type="entry name" value="LysM"/>
    <property type="match status" value="2"/>
</dbReference>
<dbReference type="Gene3D" id="3.10.350.10">
    <property type="entry name" value="LysM domain"/>
    <property type="match status" value="2"/>
</dbReference>
<keyword evidence="5" id="KW-1185">Reference proteome</keyword>
<dbReference type="PANTHER" id="PTHR30404">
    <property type="entry name" value="N-ACETYLMURAMOYL-L-ALANINE AMIDASE"/>
    <property type="match status" value="1"/>
</dbReference>
<sequence>MAKIVWDAGHGGNGSTPGRRTPDGEYEWNFSDKIVRAGMSFLNGYENAQQLRVDDATGKTNVSLSSRTNQANSFNADVFVSVHQNAFTGSWGTHSGTETYVMTPASNNPKSKALADKVHPKLVLAMGLNDRGIKAENFHVLRETKMPAILAECGFMDSTIDVKRMRSEAVLKSVGEAIAKGVAEYLGLKPKNEGVDTYTVQRGDTLSSIARRFNTTVDALVSLNELSEPNLIYVGQTLKVSYTYTVQRGDTLSSIARRFNTTVDALVSLNGLSDPNLIYIGQTLKISGSVPTPPKEYVQLPGSAATWRTYKLDVQPIKKNSDWSLTPSAFGGLEYEILGKPYPDVVTINTSRGKRNIYVAASTGAKIIKK</sequence>
<evidence type="ECO:0000259" key="3">
    <source>
        <dbReference type="PROSITE" id="PS51782"/>
    </source>
</evidence>
<dbReference type="Proteomes" id="UP001556040">
    <property type="component" value="Unassembled WGS sequence"/>
</dbReference>
<dbReference type="SUPFAM" id="SSF54106">
    <property type="entry name" value="LysM domain"/>
    <property type="match status" value="2"/>
</dbReference>
<dbReference type="Gene3D" id="3.40.630.40">
    <property type="entry name" value="Zn-dependent exopeptidases"/>
    <property type="match status" value="1"/>
</dbReference>
<keyword evidence="1" id="KW-0378">Hydrolase</keyword>
<protein>
    <submittedName>
        <fullName evidence="4">LysM peptidoglycan-binding domain-containing protein</fullName>
    </submittedName>
</protein>
<dbReference type="CDD" id="cd00118">
    <property type="entry name" value="LysM"/>
    <property type="match status" value="2"/>
</dbReference>
<dbReference type="CDD" id="cd02696">
    <property type="entry name" value="MurNAc-LAA"/>
    <property type="match status" value="1"/>
</dbReference>
<dbReference type="InterPro" id="IPR050695">
    <property type="entry name" value="N-acetylmuramoyl_amidase_3"/>
</dbReference>
<evidence type="ECO:0000313" key="5">
    <source>
        <dbReference type="Proteomes" id="UP001556040"/>
    </source>
</evidence>
<dbReference type="PROSITE" id="PS51782">
    <property type="entry name" value="LYSM"/>
    <property type="match status" value="2"/>
</dbReference>
<feature type="domain" description="LysM" evidence="3">
    <location>
        <begin position="242"/>
        <end position="286"/>
    </location>
</feature>
<dbReference type="InterPro" id="IPR018392">
    <property type="entry name" value="LysM"/>
</dbReference>
<dbReference type="SMART" id="SM00646">
    <property type="entry name" value="Ami_3"/>
    <property type="match status" value="1"/>
</dbReference>
<gene>
    <name evidence="4" type="ORF">AB1471_08110</name>
</gene>
<name>A0ABV3Q330_9BACL</name>
<evidence type="ECO:0000256" key="2">
    <source>
        <dbReference type="SAM" id="MobiDB-lite"/>
    </source>
</evidence>